<dbReference type="EC" id="3.4.-.-" evidence="1"/>
<keyword evidence="1" id="KW-0378">Hydrolase</keyword>
<feature type="non-terminal residue" evidence="1">
    <location>
        <position position="1"/>
    </location>
</feature>
<dbReference type="AlphaFoldDB" id="A0A5J4P724"/>
<protein>
    <submittedName>
        <fullName evidence="1">Dipeptidase A</fullName>
        <ecNumber evidence="1">3.4.-.-</ecNumber>
    </submittedName>
</protein>
<feature type="non-terminal residue" evidence="1">
    <location>
        <position position="187"/>
    </location>
</feature>
<name>A0A5J4P724_9ZZZZ</name>
<gene>
    <name evidence="1" type="ORF">EZS27_043307</name>
</gene>
<dbReference type="Pfam" id="PF03577">
    <property type="entry name" value="Peptidase_C69"/>
    <property type="match status" value="1"/>
</dbReference>
<proteinExistence type="predicted"/>
<reference evidence="1" key="1">
    <citation type="submission" date="2019-03" db="EMBL/GenBank/DDBJ databases">
        <title>Single cell metagenomics reveals metabolic interactions within the superorganism composed of flagellate Streblomastix strix and complex community of Bacteroidetes bacteria on its surface.</title>
        <authorList>
            <person name="Treitli S.C."/>
            <person name="Kolisko M."/>
            <person name="Husnik F."/>
            <person name="Keeling P."/>
            <person name="Hampl V."/>
        </authorList>
    </citation>
    <scope>NUCLEOTIDE SEQUENCE</scope>
    <source>
        <strain evidence="1">STM</strain>
    </source>
</reference>
<dbReference type="EMBL" id="SNRY01011026">
    <property type="protein sequence ID" value="KAA6305042.1"/>
    <property type="molecule type" value="Genomic_DNA"/>
</dbReference>
<sequence>GKKASVDGSVIVSYSADSYALFGELYHYPAATYPEGAMRDIYEWDTGKYLGKIEQARETYNVIGNINEHQVTIGETTFGGRLELVDTLGLIDYGSLIYIALQRSHTAREAISVMTDLVQRYGYYSSGESFSVADPNEVWILEMIGKGPGVRGAVWVAVRIPDDCIAAHANQARIHKFDVNDKENCMY</sequence>
<organism evidence="1">
    <name type="scientific">termite gut metagenome</name>
    <dbReference type="NCBI Taxonomy" id="433724"/>
    <lineage>
        <taxon>unclassified sequences</taxon>
        <taxon>metagenomes</taxon>
        <taxon>organismal metagenomes</taxon>
    </lineage>
</organism>
<dbReference type="InterPro" id="IPR005322">
    <property type="entry name" value="Peptidase_C69"/>
</dbReference>
<dbReference type="GO" id="GO:0016805">
    <property type="term" value="F:dipeptidase activity"/>
    <property type="evidence" value="ECO:0007669"/>
    <property type="project" value="InterPro"/>
</dbReference>
<dbReference type="PANTHER" id="PTHR12994">
    <property type="entry name" value="SECERNIN"/>
    <property type="match status" value="1"/>
</dbReference>
<dbReference type="GO" id="GO:0070004">
    <property type="term" value="F:cysteine-type exopeptidase activity"/>
    <property type="evidence" value="ECO:0007669"/>
    <property type="project" value="InterPro"/>
</dbReference>
<evidence type="ECO:0000313" key="1">
    <source>
        <dbReference type="EMBL" id="KAA6305042.1"/>
    </source>
</evidence>
<dbReference type="GO" id="GO:0006508">
    <property type="term" value="P:proteolysis"/>
    <property type="evidence" value="ECO:0007669"/>
    <property type="project" value="InterPro"/>
</dbReference>
<accession>A0A5J4P724</accession>
<dbReference type="Gene3D" id="3.60.60.10">
    <property type="entry name" value="Penicillin V Acylase, Chain A"/>
    <property type="match status" value="1"/>
</dbReference>
<dbReference type="PANTHER" id="PTHR12994:SF17">
    <property type="entry name" value="LD30995P"/>
    <property type="match status" value="1"/>
</dbReference>
<comment type="caution">
    <text evidence="1">The sequence shown here is derived from an EMBL/GenBank/DDBJ whole genome shotgun (WGS) entry which is preliminary data.</text>
</comment>